<dbReference type="Proteomes" id="UP000573599">
    <property type="component" value="Unassembled WGS sequence"/>
</dbReference>
<keyword evidence="1" id="KW-0223">Dioxygenase</keyword>
<evidence type="ECO:0000313" key="2">
    <source>
        <dbReference type="Proteomes" id="UP000573599"/>
    </source>
</evidence>
<protein>
    <submittedName>
        <fullName evidence="1">Quercetin dioxygenase-like cupin family protein</fullName>
    </submittedName>
</protein>
<organism evidence="1 2">
    <name type="scientific">Pedococcus badiiscoriae</name>
    <dbReference type="NCBI Taxonomy" id="642776"/>
    <lineage>
        <taxon>Bacteria</taxon>
        <taxon>Bacillati</taxon>
        <taxon>Actinomycetota</taxon>
        <taxon>Actinomycetes</taxon>
        <taxon>Micrococcales</taxon>
        <taxon>Intrasporangiaceae</taxon>
        <taxon>Pedococcus</taxon>
    </lineage>
</organism>
<dbReference type="Gene3D" id="2.60.120.10">
    <property type="entry name" value="Jelly Rolls"/>
    <property type="match status" value="2"/>
</dbReference>
<evidence type="ECO:0000313" key="1">
    <source>
        <dbReference type="EMBL" id="NYG06783.1"/>
    </source>
</evidence>
<dbReference type="GO" id="GO:0051213">
    <property type="term" value="F:dioxygenase activity"/>
    <property type="evidence" value="ECO:0007669"/>
    <property type="project" value="UniProtKB-KW"/>
</dbReference>
<gene>
    <name evidence="1" type="ORF">BJ986_001270</name>
</gene>
<dbReference type="InterPro" id="IPR014710">
    <property type="entry name" value="RmlC-like_jellyroll"/>
</dbReference>
<dbReference type="InterPro" id="IPR011051">
    <property type="entry name" value="RmlC_Cupin_sf"/>
</dbReference>
<name>A0A852WCB8_9MICO</name>
<dbReference type="SUPFAM" id="SSF51182">
    <property type="entry name" value="RmlC-like cupins"/>
    <property type="match status" value="1"/>
</dbReference>
<dbReference type="EMBL" id="JACCAB010000001">
    <property type="protein sequence ID" value="NYG06783.1"/>
    <property type="molecule type" value="Genomic_DNA"/>
</dbReference>
<dbReference type="RefSeq" id="WP_179421214.1">
    <property type="nucleotide sequence ID" value="NZ_JACCAB010000001.1"/>
</dbReference>
<accession>A0A852WCB8</accession>
<sequence>MPAEVVVTPEELAYRTILRKDLKEDRAAFLDTKIPGSEAKINYPLIGPGVSENADQVIPVTEPHGFNLGGAVMPAGVVNNLHLHFTAEVFVCFAGEWQFRWGVDGADGEAVVSDGDVISIPTWIFRGFTSKTDDAWLFTALGRDESGGLIWAPSVIEKAAQYGMHLSADNKIIETEPGVAPEGVELIKPLSADQLGALRRYSVDEMRERLAKPADLVWSEKPFLDSTLPGGGAQLALVVGYGLTEDRFQRPRLSDPHGMSLAWLRAQPGQGVGQHRLAQSQVLIVKSGRLKVSLNQDSPVSVELGPYDTLSIPVGAWRSFECVGEDATQVVLLTEGDGRVYIEWAAPVVAEAEANGVALDPNGYLAPASLLAGRTS</sequence>
<dbReference type="AlphaFoldDB" id="A0A852WCB8"/>
<comment type="caution">
    <text evidence="1">The sequence shown here is derived from an EMBL/GenBank/DDBJ whole genome shotgun (WGS) entry which is preliminary data.</text>
</comment>
<proteinExistence type="predicted"/>
<keyword evidence="1" id="KW-0560">Oxidoreductase</keyword>
<keyword evidence="2" id="KW-1185">Reference proteome</keyword>
<reference evidence="1 2" key="1">
    <citation type="submission" date="2020-07" db="EMBL/GenBank/DDBJ databases">
        <title>Sequencing the genomes of 1000 actinobacteria strains.</title>
        <authorList>
            <person name="Klenk H.-P."/>
        </authorList>
    </citation>
    <scope>NUCLEOTIDE SEQUENCE [LARGE SCALE GENOMIC DNA]</scope>
    <source>
        <strain evidence="1 2">DSM 23987</strain>
    </source>
</reference>